<protein>
    <recommendedName>
        <fullName evidence="3">beta-N-acetylhexosaminidase</fullName>
        <ecNumber evidence="3">3.2.1.52</ecNumber>
    </recommendedName>
</protein>
<gene>
    <name evidence="6" type="ORF">ACFQ1S_22650</name>
</gene>
<evidence type="ECO:0000313" key="6">
    <source>
        <dbReference type="EMBL" id="MFD1048138.1"/>
    </source>
</evidence>
<evidence type="ECO:0000259" key="5">
    <source>
        <dbReference type="Pfam" id="PF00728"/>
    </source>
</evidence>
<feature type="domain" description="Glycoside hydrolase family 20 catalytic" evidence="5">
    <location>
        <begin position="85"/>
        <end position="226"/>
    </location>
</feature>
<keyword evidence="7" id="KW-1185">Reference proteome</keyword>
<dbReference type="InterPro" id="IPR015883">
    <property type="entry name" value="Glyco_hydro_20_cat"/>
</dbReference>
<comment type="similarity">
    <text evidence="2">Belongs to the glycosyl hydrolase 20 family.</text>
</comment>
<comment type="catalytic activity">
    <reaction evidence="1">
        <text>Hydrolysis of terminal non-reducing N-acetyl-D-hexosamine residues in N-acetyl-beta-D-hexosaminides.</text>
        <dbReference type="EC" id="3.2.1.52"/>
    </reaction>
</comment>
<reference evidence="7" key="1">
    <citation type="journal article" date="2019" name="Int. J. Syst. Evol. Microbiol.">
        <title>The Global Catalogue of Microorganisms (GCM) 10K type strain sequencing project: providing services to taxonomists for standard genome sequencing and annotation.</title>
        <authorList>
            <consortium name="The Broad Institute Genomics Platform"/>
            <consortium name="The Broad Institute Genome Sequencing Center for Infectious Disease"/>
            <person name="Wu L."/>
            <person name="Ma J."/>
        </authorList>
    </citation>
    <scope>NUCLEOTIDE SEQUENCE [LARGE SCALE GENOMIC DNA]</scope>
    <source>
        <strain evidence="7">JCM 31486</strain>
    </source>
</reference>
<evidence type="ECO:0000256" key="1">
    <source>
        <dbReference type="ARBA" id="ARBA00001231"/>
    </source>
</evidence>
<dbReference type="InterPro" id="IPR017853">
    <property type="entry name" value="GH"/>
</dbReference>
<sequence>PEIDVPGHVNAALVAYPELTCDGVAPEPFTRIGTATGFSSLCTERESTYRFTRDVLAELAGLTPGPYLHIGTDETHATSADGCREYVRWAVDVVRQHGKQAMGWHEILRATPPEGTVPQFWRKLDDDPMVAEAAARGLRILLSPANKVYLDMKYTPDSPIGFKWAGYLDVQDVYDWDPATYLDGVPESALLGIEAPLWSEHLRHRRDIDYMAFPRVPAVAELGWSPGETHDWDDFRRRLAAHGPRWTAQGIEFFPSTQIPWPTG</sequence>
<dbReference type="Proteomes" id="UP001597045">
    <property type="component" value="Unassembled WGS sequence"/>
</dbReference>
<accession>A0ABW3MBW8</accession>
<dbReference type="PRINTS" id="PR00738">
    <property type="entry name" value="GLHYDRLASE20"/>
</dbReference>
<name>A0ABW3MBW8_9PSEU</name>
<feature type="non-terminal residue" evidence="6">
    <location>
        <position position="1"/>
    </location>
</feature>
<dbReference type="PANTHER" id="PTHR22600:SF57">
    <property type="entry name" value="BETA-N-ACETYLHEXOSAMINIDASE"/>
    <property type="match status" value="1"/>
</dbReference>
<dbReference type="EMBL" id="JBHTIS010001423">
    <property type="protein sequence ID" value="MFD1048138.1"/>
    <property type="molecule type" value="Genomic_DNA"/>
</dbReference>
<dbReference type="PANTHER" id="PTHR22600">
    <property type="entry name" value="BETA-HEXOSAMINIDASE"/>
    <property type="match status" value="1"/>
</dbReference>
<dbReference type="EC" id="3.2.1.52" evidence="3"/>
<keyword evidence="4" id="KW-0378">Hydrolase</keyword>
<evidence type="ECO:0000313" key="7">
    <source>
        <dbReference type="Proteomes" id="UP001597045"/>
    </source>
</evidence>
<organism evidence="6 7">
    <name type="scientific">Kibdelosporangium lantanae</name>
    <dbReference type="NCBI Taxonomy" id="1497396"/>
    <lineage>
        <taxon>Bacteria</taxon>
        <taxon>Bacillati</taxon>
        <taxon>Actinomycetota</taxon>
        <taxon>Actinomycetes</taxon>
        <taxon>Pseudonocardiales</taxon>
        <taxon>Pseudonocardiaceae</taxon>
        <taxon>Kibdelosporangium</taxon>
    </lineage>
</organism>
<evidence type="ECO:0000256" key="2">
    <source>
        <dbReference type="ARBA" id="ARBA00006285"/>
    </source>
</evidence>
<feature type="domain" description="Glycoside hydrolase family 20 catalytic" evidence="5">
    <location>
        <begin position="1"/>
        <end position="78"/>
    </location>
</feature>
<dbReference type="Pfam" id="PF00728">
    <property type="entry name" value="Glyco_hydro_20"/>
    <property type="match status" value="2"/>
</dbReference>
<proteinExistence type="inferred from homology"/>
<evidence type="ECO:0000256" key="4">
    <source>
        <dbReference type="ARBA" id="ARBA00022801"/>
    </source>
</evidence>
<dbReference type="InterPro" id="IPR025705">
    <property type="entry name" value="Beta_hexosaminidase_sua/sub"/>
</dbReference>
<dbReference type="SUPFAM" id="SSF51445">
    <property type="entry name" value="(Trans)glycosidases"/>
    <property type="match status" value="1"/>
</dbReference>
<comment type="caution">
    <text evidence="6">The sequence shown here is derived from an EMBL/GenBank/DDBJ whole genome shotgun (WGS) entry which is preliminary data.</text>
</comment>
<evidence type="ECO:0000256" key="3">
    <source>
        <dbReference type="ARBA" id="ARBA00012663"/>
    </source>
</evidence>
<dbReference type="Gene3D" id="3.20.20.80">
    <property type="entry name" value="Glycosidases"/>
    <property type="match status" value="1"/>
</dbReference>